<dbReference type="RefSeq" id="XP_026688772.1">
    <property type="nucleotide sequence ID" value="XM_026832971.1"/>
</dbReference>
<reference evidence="3" key="1">
    <citation type="submission" date="2025-08" db="UniProtKB">
        <authorList>
            <consortium name="RefSeq"/>
        </authorList>
    </citation>
    <scope>IDENTIFICATION</scope>
</reference>
<gene>
    <name evidence="3" type="primary">LOC113473287</name>
</gene>
<dbReference type="GeneID" id="113473287"/>
<evidence type="ECO:0000256" key="1">
    <source>
        <dbReference type="SAM" id="Coils"/>
    </source>
</evidence>
<keyword evidence="1" id="KW-0175">Coiled coil</keyword>
<dbReference type="PaxDb" id="121845-A0A3Q0JKC7"/>
<dbReference type="Proteomes" id="UP000079169">
    <property type="component" value="Unplaced"/>
</dbReference>
<dbReference type="STRING" id="121845.A0A3Q0JKC7"/>
<proteinExistence type="predicted"/>
<dbReference type="AlphaFoldDB" id="A0A3Q0JKC7"/>
<dbReference type="KEGG" id="dci:113473287"/>
<evidence type="ECO:0000313" key="2">
    <source>
        <dbReference type="Proteomes" id="UP000079169"/>
    </source>
</evidence>
<evidence type="ECO:0000313" key="3">
    <source>
        <dbReference type="RefSeq" id="XP_026688772.1"/>
    </source>
</evidence>
<feature type="coiled-coil region" evidence="1">
    <location>
        <begin position="4"/>
        <end position="241"/>
    </location>
</feature>
<name>A0A3Q0JKC7_DIACI</name>
<keyword evidence="2" id="KW-1185">Reference proteome</keyword>
<protein>
    <submittedName>
        <fullName evidence="3">Cilia- and flagella-associated protein 57-like</fullName>
    </submittedName>
</protein>
<organism evidence="2 3">
    <name type="scientific">Diaphorina citri</name>
    <name type="common">Asian citrus psyllid</name>
    <dbReference type="NCBI Taxonomy" id="121845"/>
    <lineage>
        <taxon>Eukaryota</taxon>
        <taxon>Metazoa</taxon>
        <taxon>Ecdysozoa</taxon>
        <taxon>Arthropoda</taxon>
        <taxon>Hexapoda</taxon>
        <taxon>Insecta</taxon>
        <taxon>Pterygota</taxon>
        <taxon>Neoptera</taxon>
        <taxon>Paraneoptera</taxon>
        <taxon>Hemiptera</taxon>
        <taxon>Sternorrhyncha</taxon>
        <taxon>Psylloidea</taxon>
        <taxon>Psyllidae</taxon>
        <taxon>Diaphorininae</taxon>
        <taxon>Diaphorina</taxon>
    </lineage>
</organism>
<accession>A0A3Q0JKC7</accession>
<feature type="non-terminal residue" evidence="3">
    <location>
        <position position="268"/>
    </location>
</feature>
<sequence>MTDMETFTAIIRELEAERNTALQDNKVLQNELCQVTQEVIQTKRYWESCKSEAEELKQTLNHYCSEVEHLQNVIHKKEEERMEMMNHMNFMSQENSELKSMNEAMNREVKTGREHLNEAEKEIIRLQRYVQDKDYSVKLLEEKLQDMAQVMKEREIQHQQIQEERHHLSDQLSQYKNSLQVSVMHEETFRHQLASIENTNIKLEQELEDRKHLVEKLHEELEKEKSNAHNMNEALRQIRSDMHGACLEQQKNEEEMLSLHQVILTLNN</sequence>